<dbReference type="eggNOG" id="COG1846">
    <property type="taxonomic scope" value="Bacteria"/>
</dbReference>
<dbReference type="InterPro" id="IPR000835">
    <property type="entry name" value="HTH_MarR-typ"/>
</dbReference>
<evidence type="ECO:0000313" key="3">
    <source>
        <dbReference type="Proteomes" id="UP000000851"/>
    </source>
</evidence>
<organism evidence="2 3">
    <name type="scientific">Catenulispora acidiphila (strain DSM 44928 / JCM 14897 / NBRC 102108 / NRRL B-24433 / ID139908)</name>
    <dbReference type="NCBI Taxonomy" id="479433"/>
    <lineage>
        <taxon>Bacteria</taxon>
        <taxon>Bacillati</taxon>
        <taxon>Actinomycetota</taxon>
        <taxon>Actinomycetes</taxon>
        <taxon>Catenulisporales</taxon>
        <taxon>Catenulisporaceae</taxon>
        <taxon>Catenulispora</taxon>
    </lineage>
</organism>
<dbReference type="InterPro" id="IPR036388">
    <property type="entry name" value="WH-like_DNA-bd_sf"/>
</dbReference>
<dbReference type="InterPro" id="IPR036390">
    <property type="entry name" value="WH_DNA-bd_sf"/>
</dbReference>
<keyword evidence="3" id="KW-1185">Reference proteome</keyword>
<protein>
    <recommendedName>
        <fullName evidence="1">HTH marR-type domain-containing protein</fullName>
    </recommendedName>
</protein>
<dbReference type="EMBL" id="CP001700">
    <property type="protein sequence ID" value="ACU73716.1"/>
    <property type="molecule type" value="Genomic_DNA"/>
</dbReference>
<dbReference type="STRING" id="479433.Caci_4855"/>
<name>C7Q1I7_CATAD</name>
<dbReference type="OrthoDB" id="371140at2"/>
<dbReference type="HOGENOM" id="CLU_153642_1_0_11"/>
<dbReference type="GO" id="GO:0003700">
    <property type="term" value="F:DNA-binding transcription factor activity"/>
    <property type="evidence" value="ECO:0007669"/>
    <property type="project" value="InterPro"/>
</dbReference>
<sequence length="117" mass="12617">MTGRGREGSWTLLTSHGHVLVEIARNPQALVRELAEASGITERAAAAIVSDLVDAGYVSRERVGRRNHYAVHLDRGFRHASQEGLRVGPFLDLLTEGELLAAVAPLHLAEATLNSAE</sequence>
<dbReference type="RefSeq" id="WP_015793445.1">
    <property type="nucleotide sequence ID" value="NC_013131.1"/>
</dbReference>
<dbReference type="Gene3D" id="1.10.10.10">
    <property type="entry name" value="Winged helix-like DNA-binding domain superfamily/Winged helix DNA-binding domain"/>
    <property type="match status" value="1"/>
</dbReference>
<evidence type="ECO:0000313" key="2">
    <source>
        <dbReference type="EMBL" id="ACU73716.1"/>
    </source>
</evidence>
<proteinExistence type="predicted"/>
<dbReference type="SUPFAM" id="SSF46785">
    <property type="entry name" value="Winged helix' DNA-binding domain"/>
    <property type="match status" value="1"/>
</dbReference>
<dbReference type="Proteomes" id="UP000000851">
    <property type="component" value="Chromosome"/>
</dbReference>
<dbReference type="AlphaFoldDB" id="C7Q1I7"/>
<reference evidence="2 3" key="1">
    <citation type="journal article" date="2009" name="Stand. Genomic Sci.">
        <title>Complete genome sequence of Catenulispora acidiphila type strain (ID 139908).</title>
        <authorList>
            <person name="Copeland A."/>
            <person name="Lapidus A."/>
            <person name="Glavina Del Rio T."/>
            <person name="Nolan M."/>
            <person name="Lucas S."/>
            <person name="Chen F."/>
            <person name="Tice H."/>
            <person name="Cheng J.F."/>
            <person name="Bruce D."/>
            <person name="Goodwin L."/>
            <person name="Pitluck S."/>
            <person name="Mikhailova N."/>
            <person name="Pati A."/>
            <person name="Ivanova N."/>
            <person name="Mavromatis K."/>
            <person name="Chen A."/>
            <person name="Palaniappan K."/>
            <person name="Chain P."/>
            <person name="Land M."/>
            <person name="Hauser L."/>
            <person name="Chang Y.J."/>
            <person name="Jeffries C.D."/>
            <person name="Chertkov O."/>
            <person name="Brettin T."/>
            <person name="Detter J.C."/>
            <person name="Han C."/>
            <person name="Ali Z."/>
            <person name="Tindall B.J."/>
            <person name="Goker M."/>
            <person name="Bristow J."/>
            <person name="Eisen J.A."/>
            <person name="Markowitz V."/>
            <person name="Hugenholtz P."/>
            <person name="Kyrpides N.C."/>
            <person name="Klenk H.P."/>
        </authorList>
    </citation>
    <scope>NUCLEOTIDE SEQUENCE [LARGE SCALE GENOMIC DNA]</scope>
    <source>
        <strain evidence="3">DSM 44928 / JCM 14897 / NBRC 102108 / NRRL B-24433 / ID139908</strain>
    </source>
</reference>
<dbReference type="Pfam" id="PF12802">
    <property type="entry name" value="MarR_2"/>
    <property type="match status" value="1"/>
</dbReference>
<accession>C7Q1I7</accession>
<gene>
    <name evidence="2" type="ordered locus">Caci_4855</name>
</gene>
<feature type="domain" description="HTH marR-type" evidence="1">
    <location>
        <begin position="15"/>
        <end position="63"/>
    </location>
</feature>
<evidence type="ECO:0000259" key="1">
    <source>
        <dbReference type="Pfam" id="PF12802"/>
    </source>
</evidence>
<dbReference type="KEGG" id="cai:Caci_4855"/>
<dbReference type="InParanoid" id="C7Q1I7"/>